<dbReference type="EMBL" id="JAANIT010000338">
    <property type="protein sequence ID" value="KAG1548820.1"/>
    <property type="molecule type" value="Genomic_DNA"/>
</dbReference>
<comment type="caution">
    <text evidence="2">The sequence shown here is derived from an EMBL/GenBank/DDBJ whole genome shotgun (WGS) entry which is preliminary data.</text>
</comment>
<accession>A0A9P6YHN7</accession>
<feature type="region of interest" description="Disordered" evidence="1">
    <location>
        <begin position="1"/>
        <end position="35"/>
    </location>
</feature>
<dbReference type="Proteomes" id="UP000717996">
    <property type="component" value="Unassembled WGS sequence"/>
</dbReference>
<evidence type="ECO:0000313" key="2">
    <source>
        <dbReference type="EMBL" id="KAG1548820.1"/>
    </source>
</evidence>
<dbReference type="CDD" id="cd00014">
    <property type="entry name" value="CH_SF"/>
    <property type="match status" value="1"/>
</dbReference>
<evidence type="ECO:0008006" key="4">
    <source>
        <dbReference type="Google" id="ProtNLM"/>
    </source>
</evidence>
<proteinExistence type="predicted"/>
<dbReference type="Gene3D" id="1.10.418.10">
    <property type="entry name" value="Calponin-like domain"/>
    <property type="match status" value="1"/>
</dbReference>
<feature type="region of interest" description="Disordered" evidence="1">
    <location>
        <begin position="111"/>
        <end position="130"/>
    </location>
</feature>
<dbReference type="InterPro" id="IPR036872">
    <property type="entry name" value="CH_dom_sf"/>
</dbReference>
<evidence type="ECO:0000256" key="1">
    <source>
        <dbReference type="SAM" id="MobiDB-lite"/>
    </source>
</evidence>
<protein>
    <recommendedName>
        <fullName evidence="4">Calponin-homology (CH) domain-containing protein</fullName>
    </recommendedName>
</protein>
<feature type="region of interest" description="Disordered" evidence="1">
    <location>
        <begin position="164"/>
        <end position="184"/>
    </location>
</feature>
<name>A0A9P6YHN7_RHIOR</name>
<dbReference type="OrthoDB" id="2534759at2759"/>
<dbReference type="AlphaFoldDB" id="A0A9P6YHN7"/>
<organism evidence="2 3">
    <name type="scientific">Rhizopus oryzae</name>
    <name type="common">Mucormycosis agent</name>
    <name type="synonym">Rhizopus arrhizus var. delemar</name>
    <dbReference type="NCBI Taxonomy" id="64495"/>
    <lineage>
        <taxon>Eukaryota</taxon>
        <taxon>Fungi</taxon>
        <taxon>Fungi incertae sedis</taxon>
        <taxon>Mucoromycota</taxon>
        <taxon>Mucoromycotina</taxon>
        <taxon>Mucoromycetes</taxon>
        <taxon>Mucorales</taxon>
        <taxon>Mucorineae</taxon>
        <taxon>Rhizopodaceae</taxon>
        <taxon>Rhizopus</taxon>
    </lineage>
</organism>
<reference evidence="2" key="1">
    <citation type="journal article" date="2020" name="Microb. Genom.">
        <title>Genetic diversity of clinical and environmental Mucorales isolates obtained from an investigation of mucormycosis cases among solid organ transplant recipients.</title>
        <authorList>
            <person name="Nguyen M.H."/>
            <person name="Kaul D."/>
            <person name="Muto C."/>
            <person name="Cheng S.J."/>
            <person name="Richter R.A."/>
            <person name="Bruno V.M."/>
            <person name="Liu G."/>
            <person name="Beyhan S."/>
            <person name="Sundermann A.J."/>
            <person name="Mounaud S."/>
            <person name="Pasculle A.W."/>
            <person name="Nierman W.C."/>
            <person name="Driscoll E."/>
            <person name="Cumbie R."/>
            <person name="Clancy C.J."/>
            <person name="Dupont C.L."/>
        </authorList>
    </citation>
    <scope>NUCLEOTIDE SEQUENCE</scope>
    <source>
        <strain evidence="2">GL16</strain>
    </source>
</reference>
<feature type="compositionally biased region" description="Polar residues" evidence="1">
    <location>
        <begin position="1"/>
        <end position="22"/>
    </location>
</feature>
<dbReference type="PANTHER" id="PTHR38702">
    <property type="entry name" value="CALPONIN-HOMOLOGY (CH) DOMAIN-CONTAINING PROTEIN"/>
    <property type="match status" value="1"/>
</dbReference>
<evidence type="ECO:0000313" key="3">
    <source>
        <dbReference type="Proteomes" id="UP000717996"/>
    </source>
</evidence>
<dbReference type="SUPFAM" id="SSF47576">
    <property type="entry name" value="Calponin-homology domain, CH-domain"/>
    <property type="match status" value="1"/>
</dbReference>
<sequence length="467" mass="52888">MSQRSFNGSISGSQESAISHNPSTEDELSGFIRKAPVSEPKNDSIIRAVSPYGRRYLKPINGIQTKGFARSAQRRSSVLTLGSIERLQNFYAKRDLKVNKGGTLGFQKTLTEEPDEYDEQLPTPKAPPPSWIDLNVETDLDVLLHVCFEDIQNTLTTWAMVVSPRQSSNSLEDEPSSRSSTPTERSFQIIPLIQSVTKMLDSVRNYITHRHDLSDSALSKLRGASLSLLEVMKDLESHNREDGNDEEGYLYKSSEFDLLGRERQAIHTYLRVVETQGFNPPHRIGSPPAVFTPEIQALIGKTSVLSLSDDGKDEETKMTNNIPLWLQRNSFPNDPLGKCYDLFVDSQSKDPIDIPNPKEDEDAFLECLADGKVFCNTYNRILKLSKRPFGFITKIHDDTRRTYRAVENLRFFAAACKFRFELTFDEFDPSEIARKTDKGLFITKNVAIAFCDCVIQELQEQIDLNQQ</sequence>
<gene>
    <name evidence="2" type="ORF">G6F51_003425</name>
</gene>
<dbReference type="PANTHER" id="PTHR38702:SF1">
    <property type="entry name" value="CALPONIN-HOMOLOGY (CH) DOMAIN-CONTAINING PROTEIN"/>
    <property type="match status" value="1"/>
</dbReference>